<dbReference type="Gene3D" id="3.40.50.1820">
    <property type="entry name" value="alpha/beta hydrolase"/>
    <property type="match status" value="1"/>
</dbReference>
<gene>
    <name evidence="3" type="ORF">GCM10025866_03810</name>
</gene>
<reference evidence="4" key="1">
    <citation type="journal article" date="2019" name="Int. J. Syst. Evol. Microbiol.">
        <title>The Global Catalogue of Microorganisms (GCM) 10K type strain sequencing project: providing services to taxonomists for standard genome sequencing and annotation.</title>
        <authorList>
            <consortium name="The Broad Institute Genomics Platform"/>
            <consortium name="The Broad Institute Genome Sequencing Center for Infectious Disease"/>
            <person name="Wu L."/>
            <person name="Ma J."/>
        </authorList>
    </citation>
    <scope>NUCLEOTIDE SEQUENCE [LARGE SCALE GENOMIC DNA]</scope>
    <source>
        <strain evidence="4">NBRC 108725</strain>
    </source>
</reference>
<evidence type="ECO:0000259" key="2">
    <source>
        <dbReference type="Pfam" id="PF07859"/>
    </source>
</evidence>
<name>A0ABN6XHW5_9MICO</name>
<evidence type="ECO:0000313" key="4">
    <source>
        <dbReference type="Proteomes" id="UP001321498"/>
    </source>
</evidence>
<dbReference type="PANTHER" id="PTHR48081">
    <property type="entry name" value="AB HYDROLASE SUPERFAMILY PROTEIN C4A8.06C"/>
    <property type="match status" value="1"/>
</dbReference>
<dbReference type="Proteomes" id="UP001321498">
    <property type="component" value="Chromosome"/>
</dbReference>
<dbReference type="Pfam" id="PF07859">
    <property type="entry name" value="Abhydrolase_3"/>
    <property type="match status" value="1"/>
</dbReference>
<sequence length="202" mass="21136">MLAIDYSKALNGVHFPVPSDDVLAAWRWAVENADQLGVRPDLLHIGGASAGGNLVAGVVARIRDAGEPLPASEVLVYPVLHPVLPTPSPELSAKLATLDGAGMDPVTSRYLNLNFVGSEESLADLYAFAGNGDASGLPPVYILNSDVDQLRASGEEYGRQITAAGGQVVVELEPGAHHGHLDQPYSAAGQASVDRIAHWLTT</sequence>
<proteinExistence type="predicted"/>
<protein>
    <recommendedName>
        <fullName evidence="2">Alpha/beta hydrolase fold-3 domain-containing protein</fullName>
    </recommendedName>
</protein>
<organism evidence="3 4">
    <name type="scientific">Naasia aerilata</name>
    <dbReference type="NCBI Taxonomy" id="1162966"/>
    <lineage>
        <taxon>Bacteria</taxon>
        <taxon>Bacillati</taxon>
        <taxon>Actinomycetota</taxon>
        <taxon>Actinomycetes</taxon>
        <taxon>Micrococcales</taxon>
        <taxon>Microbacteriaceae</taxon>
        <taxon>Naasia</taxon>
    </lineage>
</organism>
<dbReference type="RefSeq" id="WP_286277936.1">
    <property type="nucleotide sequence ID" value="NZ_AP027731.1"/>
</dbReference>
<accession>A0ABN6XHW5</accession>
<keyword evidence="1" id="KW-0378">Hydrolase</keyword>
<evidence type="ECO:0000256" key="1">
    <source>
        <dbReference type="ARBA" id="ARBA00022801"/>
    </source>
</evidence>
<dbReference type="InterPro" id="IPR029058">
    <property type="entry name" value="AB_hydrolase_fold"/>
</dbReference>
<keyword evidence="4" id="KW-1185">Reference proteome</keyword>
<evidence type="ECO:0000313" key="3">
    <source>
        <dbReference type="EMBL" id="BDZ44472.1"/>
    </source>
</evidence>
<feature type="domain" description="Alpha/beta hydrolase fold-3" evidence="2">
    <location>
        <begin position="2"/>
        <end position="180"/>
    </location>
</feature>
<dbReference type="InterPro" id="IPR050300">
    <property type="entry name" value="GDXG_lipolytic_enzyme"/>
</dbReference>
<dbReference type="SUPFAM" id="SSF53474">
    <property type="entry name" value="alpha/beta-Hydrolases"/>
    <property type="match status" value="1"/>
</dbReference>
<dbReference type="InterPro" id="IPR013094">
    <property type="entry name" value="AB_hydrolase_3"/>
</dbReference>
<dbReference type="EMBL" id="AP027731">
    <property type="protein sequence ID" value="BDZ44472.1"/>
    <property type="molecule type" value="Genomic_DNA"/>
</dbReference>